<gene>
    <name evidence="2" type="ORF">GGQ87_000522</name>
</gene>
<proteinExistence type="predicted"/>
<name>A0A7X6BMV1_9CAUL</name>
<keyword evidence="1" id="KW-0732">Signal</keyword>
<evidence type="ECO:0000256" key="1">
    <source>
        <dbReference type="SAM" id="SignalP"/>
    </source>
</evidence>
<evidence type="ECO:0000313" key="2">
    <source>
        <dbReference type="EMBL" id="NJC40264.1"/>
    </source>
</evidence>
<dbReference type="EMBL" id="JAATJM010000001">
    <property type="protein sequence ID" value="NJC40264.1"/>
    <property type="molecule type" value="Genomic_DNA"/>
</dbReference>
<dbReference type="PROSITE" id="PS51257">
    <property type="entry name" value="PROKAR_LIPOPROTEIN"/>
    <property type="match status" value="1"/>
</dbReference>
<sequence>MRVSIVSIVLAGGMLVLGACSTVQEPDAMAVTDARCRGRAEAIPTGRQTGDVRQDYRCRSVHASNYRPNSGRNVAIDRALSSGR</sequence>
<feature type="chain" id="PRO_5030608503" description="Lipoprotein" evidence="1">
    <location>
        <begin position="20"/>
        <end position="84"/>
    </location>
</feature>
<dbReference type="AlphaFoldDB" id="A0A7X6BMV1"/>
<dbReference type="RefSeq" id="WP_168045162.1">
    <property type="nucleotide sequence ID" value="NZ_JAATJM010000001.1"/>
</dbReference>
<organism evidence="2 3">
    <name type="scientific">Brevundimonas alba</name>
    <dbReference type="NCBI Taxonomy" id="74314"/>
    <lineage>
        <taxon>Bacteria</taxon>
        <taxon>Pseudomonadati</taxon>
        <taxon>Pseudomonadota</taxon>
        <taxon>Alphaproteobacteria</taxon>
        <taxon>Caulobacterales</taxon>
        <taxon>Caulobacteraceae</taxon>
        <taxon>Brevundimonas</taxon>
    </lineage>
</organism>
<protein>
    <recommendedName>
        <fullName evidence="4">Lipoprotein</fullName>
    </recommendedName>
</protein>
<comment type="caution">
    <text evidence="2">The sequence shown here is derived from an EMBL/GenBank/DDBJ whole genome shotgun (WGS) entry which is preliminary data.</text>
</comment>
<evidence type="ECO:0000313" key="3">
    <source>
        <dbReference type="Proteomes" id="UP000587415"/>
    </source>
</evidence>
<reference evidence="2 3" key="1">
    <citation type="submission" date="2020-03" db="EMBL/GenBank/DDBJ databases">
        <title>Genomic Encyclopedia of Type Strains, Phase IV (KMG-IV): sequencing the most valuable type-strain genomes for metagenomic binning, comparative biology and taxonomic classification.</title>
        <authorList>
            <person name="Goeker M."/>
        </authorList>
    </citation>
    <scope>NUCLEOTIDE SEQUENCE [LARGE SCALE GENOMIC DNA]</scope>
    <source>
        <strain evidence="2 3">DSM 4736</strain>
    </source>
</reference>
<dbReference type="Proteomes" id="UP000587415">
    <property type="component" value="Unassembled WGS sequence"/>
</dbReference>
<feature type="signal peptide" evidence="1">
    <location>
        <begin position="1"/>
        <end position="19"/>
    </location>
</feature>
<keyword evidence="3" id="KW-1185">Reference proteome</keyword>
<accession>A0A7X6BMV1</accession>
<evidence type="ECO:0008006" key="4">
    <source>
        <dbReference type="Google" id="ProtNLM"/>
    </source>
</evidence>